<evidence type="ECO:0000313" key="2">
    <source>
        <dbReference type="Proteomes" id="UP000234206"/>
    </source>
</evidence>
<protein>
    <submittedName>
        <fullName evidence="1">Uncharacterized protein</fullName>
    </submittedName>
</protein>
<proteinExistence type="predicted"/>
<sequence>MFIEAITALSDAAQTANISIETVAHAANISIETIARAANISIETSNISIEVEDALRKFSA</sequence>
<dbReference type="AlphaFoldDB" id="A0A2I1PD57"/>
<reference evidence="1 2" key="1">
    <citation type="submission" date="2017-12" db="EMBL/GenBank/DDBJ databases">
        <title>Phylogenetic diversity of female urinary microbiome.</title>
        <authorList>
            <person name="Thomas-White K."/>
            <person name="Wolfe A.J."/>
        </authorList>
    </citation>
    <scope>NUCLEOTIDE SEQUENCE [LARGE SCALE GENOMIC DNA]</scope>
    <source>
        <strain evidence="1 2">UMB1298</strain>
    </source>
</reference>
<gene>
    <name evidence="1" type="ORF">CYJ76_01505</name>
</gene>
<dbReference type="RefSeq" id="WP_101849040.1">
    <property type="nucleotide sequence ID" value="NZ_JBHLVH010000013.1"/>
</dbReference>
<name>A0A2I1PD57_9MICO</name>
<dbReference type="Proteomes" id="UP000234206">
    <property type="component" value="Unassembled WGS sequence"/>
</dbReference>
<dbReference type="EMBL" id="PKIZ01000002">
    <property type="protein sequence ID" value="PKZ42573.1"/>
    <property type="molecule type" value="Genomic_DNA"/>
</dbReference>
<evidence type="ECO:0000313" key="1">
    <source>
        <dbReference type="EMBL" id="PKZ42573.1"/>
    </source>
</evidence>
<comment type="caution">
    <text evidence="1">The sequence shown here is derived from an EMBL/GenBank/DDBJ whole genome shotgun (WGS) entry which is preliminary data.</text>
</comment>
<accession>A0A2I1PD57</accession>
<keyword evidence="2" id="KW-1185">Reference proteome</keyword>
<organism evidence="1 2">
    <name type="scientific">Kytococcus schroeteri</name>
    <dbReference type="NCBI Taxonomy" id="138300"/>
    <lineage>
        <taxon>Bacteria</taxon>
        <taxon>Bacillati</taxon>
        <taxon>Actinomycetota</taxon>
        <taxon>Actinomycetes</taxon>
        <taxon>Micrococcales</taxon>
        <taxon>Kytococcaceae</taxon>
        <taxon>Kytococcus</taxon>
    </lineage>
</organism>